<dbReference type="AlphaFoldDB" id="A0A9D9IXV2"/>
<proteinExistence type="predicted"/>
<name>A0A9D9IXV2_9BACT</name>
<dbReference type="EMBL" id="JADILW010000041">
    <property type="protein sequence ID" value="MBO8480011.1"/>
    <property type="molecule type" value="Genomic_DNA"/>
</dbReference>
<reference evidence="1" key="1">
    <citation type="submission" date="2020-10" db="EMBL/GenBank/DDBJ databases">
        <authorList>
            <person name="Gilroy R."/>
        </authorList>
    </citation>
    <scope>NUCLEOTIDE SEQUENCE</scope>
    <source>
        <strain evidence="1">B3-1481</strain>
    </source>
</reference>
<accession>A0A9D9IXV2</accession>
<comment type="caution">
    <text evidence="1">The sequence shown here is derived from an EMBL/GenBank/DDBJ whole genome shotgun (WGS) entry which is preliminary data.</text>
</comment>
<evidence type="ECO:0000313" key="2">
    <source>
        <dbReference type="Proteomes" id="UP000823769"/>
    </source>
</evidence>
<gene>
    <name evidence="1" type="ORF">IAB76_02730</name>
</gene>
<reference evidence="1" key="2">
    <citation type="journal article" date="2021" name="PeerJ">
        <title>Extensive microbial diversity within the chicken gut microbiome revealed by metagenomics and culture.</title>
        <authorList>
            <person name="Gilroy R."/>
            <person name="Ravi A."/>
            <person name="Getino M."/>
            <person name="Pursley I."/>
            <person name="Horton D.L."/>
            <person name="Alikhan N.F."/>
            <person name="Baker D."/>
            <person name="Gharbi K."/>
            <person name="Hall N."/>
            <person name="Watson M."/>
            <person name="Adriaenssens E.M."/>
            <person name="Foster-Nyarko E."/>
            <person name="Jarju S."/>
            <person name="Secka A."/>
            <person name="Antonio M."/>
            <person name="Oren A."/>
            <person name="Chaudhuri R.R."/>
            <person name="La Ragione R."/>
            <person name="Hildebrand F."/>
            <person name="Pallen M.J."/>
        </authorList>
    </citation>
    <scope>NUCLEOTIDE SEQUENCE</scope>
    <source>
        <strain evidence="1">B3-1481</strain>
    </source>
</reference>
<feature type="non-terminal residue" evidence="1">
    <location>
        <position position="1"/>
    </location>
</feature>
<protein>
    <submittedName>
        <fullName evidence="1">Uncharacterized protein</fullName>
    </submittedName>
</protein>
<evidence type="ECO:0000313" key="1">
    <source>
        <dbReference type="EMBL" id="MBO8480011.1"/>
    </source>
</evidence>
<dbReference type="Proteomes" id="UP000823769">
    <property type="component" value="Unassembled WGS sequence"/>
</dbReference>
<organism evidence="1 2">
    <name type="scientific">Candidatus Cryptobacteroides avistercoris</name>
    <dbReference type="NCBI Taxonomy" id="2840758"/>
    <lineage>
        <taxon>Bacteria</taxon>
        <taxon>Pseudomonadati</taxon>
        <taxon>Bacteroidota</taxon>
        <taxon>Bacteroidia</taxon>
        <taxon>Bacteroidales</taxon>
        <taxon>Candidatus Cryptobacteroides</taxon>
    </lineage>
</organism>
<sequence length="569" mass="62229">QIYDGSSEHITFSMGGVRFNEGIVFYDMATLLDDNTSSYAMFDLGGEFDYVSFTAGYIGKSGAMNNDVLRVYADDELVLEAPLVATAPNRDYVVPIRRCRRLRFENQGSGTLDVAAYGVADVVLYRGEPVENDLFVHPRPECPPEIDLIDLGAPYIHYVSPMKGKDIFYDGSTMRNYFDLNGQRITKGFLLETSVHFSLDHGVLSGTGGAAAGAIGSTAVGSAFVSSGIAVGGAVIGSSLAGVASFLMLAAGGEAMENSLAAFNTYGEYNTLTFTVACLDPPGNADSYKETLLIGADGKVAAELAVYETMEPQTITVPIDGCGQLMFWLANTDNWSGQFLFYDLKLTKERLPLDIPKPVRLSLPVQTRNVWTVKAPELEWERPRSSGRRELDSFLTGVSNVYESLHSIIKNAAPLYDIRTYYLETDAGQVCKAVQLMSDLNHTTHEPMYITNELSGCERELRSIIELRRSITELGFQQVGAAVDLVGLAGITHGGAYSQAVKVLKECSEVAGQLYQQKMAETEFLRSLFVNALDIDGKRSTEKTIFNPLSQGETPPTDLLQLVRYFDVK</sequence>